<dbReference type="PANTHER" id="PTHR43065:SF16">
    <property type="entry name" value="SENSORY HISTIDINE KINASE_PHOSPHATASE NTRB"/>
    <property type="match status" value="1"/>
</dbReference>
<dbReference type="Gene3D" id="3.30.565.10">
    <property type="entry name" value="Histidine kinase-like ATPase, C-terminal domain"/>
    <property type="match status" value="1"/>
</dbReference>
<keyword evidence="10" id="KW-0535">Nitrogen fixation</keyword>
<dbReference type="EC" id="2.7.13.3" evidence="2"/>
<evidence type="ECO:0000256" key="5">
    <source>
        <dbReference type="ARBA" id="ARBA00022741"/>
    </source>
</evidence>
<evidence type="ECO:0000256" key="12">
    <source>
        <dbReference type="ARBA" id="ARBA00039567"/>
    </source>
</evidence>
<dbReference type="PANTHER" id="PTHR43065">
    <property type="entry name" value="SENSOR HISTIDINE KINASE"/>
    <property type="match status" value="1"/>
</dbReference>
<evidence type="ECO:0000256" key="3">
    <source>
        <dbReference type="ARBA" id="ARBA00022553"/>
    </source>
</evidence>
<keyword evidence="9" id="KW-0902">Two-component regulatory system</keyword>
<evidence type="ECO:0000256" key="14">
    <source>
        <dbReference type="ARBA" id="ARBA00043094"/>
    </source>
</evidence>
<dbReference type="GO" id="GO:0006355">
    <property type="term" value="P:regulation of DNA-templated transcription"/>
    <property type="evidence" value="ECO:0007669"/>
    <property type="project" value="InterPro"/>
</dbReference>
<protein>
    <recommendedName>
        <fullName evidence="12">Sensory histidine kinase/phosphatase NtrB</fullName>
        <ecNumber evidence="2">2.7.13.3</ecNumber>
    </recommendedName>
    <alternativeName>
        <fullName evidence="13">Nitrogen regulation protein NR(II)</fullName>
    </alternativeName>
    <alternativeName>
        <fullName evidence="14">Nitrogen regulator II</fullName>
    </alternativeName>
</protein>
<keyword evidence="7" id="KW-0378">Hydrolase</keyword>
<dbReference type="SMART" id="SM00091">
    <property type="entry name" value="PAS"/>
    <property type="match status" value="1"/>
</dbReference>
<dbReference type="RefSeq" id="WP_126799178.1">
    <property type="nucleotide sequence ID" value="NZ_PIPO01000004.1"/>
</dbReference>
<evidence type="ECO:0000256" key="11">
    <source>
        <dbReference type="ARBA" id="ARBA00037696"/>
    </source>
</evidence>
<keyword evidence="5" id="KW-0547">Nucleotide-binding</keyword>
<dbReference type="InterPro" id="IPR000014">
    <property type="entry name" value="PAS"/>
</dbReference>
<dbReference type="InterPro" id="IPR035965">
    <property type="entry name" value="PAS-like_dom_sf"/>
</dbReference>
<evidence type="ECO:0000256" key="9">
    <source>
        <dbReference type="ARBA" id="ARBA00023012"/>
    </source>
</evidence>
<evidence type="ECO:0000256" key="8">
    <source>
        <dbReference type="ARBA" id="ARBA00022840"/>
    </source>
</evidence>
<comment type="catalytic activity">
    <reaction evidence="1">
        <text>ATP + protein L-histidine = ADP + protein N-phospho-L-histidine.</text>
        <dbReference type="EC" id="2.7.13.3"/>
    </reaction>
</comment>
<dbReference type="Proteomes" id="UP000287823">
    <property type="component" value="Unassembled WGS sequence"/>
</dbReference>
<reference evidence="16 17" key="1">
    <citation type="journal article" date="2011" name="Front. Microbiol.">
        <title>Genomic signatures of strain selection and enhancement in Bacillus atrophaeus var. globigii, a historical biowarfare simulant.</title>
        <authorList>
            <person name="Gibbons H.S."/>
            <person name="Broomall S.M."/>
            <person name="McNew L.A."/>
            <person name="Daligault H."/>
            <person name="Chapman C."/>
            <person name="Bruce D."/>
            <person name="Karavis M."/>
            <person name="Krepps M."/>
            <person name="McGregor P.A."/>
            <person name="Hong C."/>
            <person name="Park K.H."/>
            <person name="Akmal A."/>
            <person name="Feldman A."/>
            <person name="Lin J.S."/>
            <person name="Chang W.E."/>
            <person name="Higgs B.W."/>
            <person name="Demirev P."/>
            <person name="Lindquist J."/>
            <person name="Liem A."/>
            <person name="Fochler E."/>
            <person name="Read T.D."/>
            <person name="Tapia R."/>
            <person name="Johnson S."/>
            <person name="Bishop-Lilly K.A."/>
            <person name="Detter C."/>
            <person name="Han C."/>
            <person name="Sozhamannan S."/>
            <person name="Rosenzweig C.N."/>
            <person name="Skowronski E.W."/>
        </authorList>
    </citation>
    <scope>NUCLEOTIDE SEQUENCE [LARGE SCALE GENOMIC DNA]</scope>
    <source>
        <strain evidence="16 17">Y4G10-17</strain>
    </source>
</reference>
<gene>
    <name evidence="16" type="ORF">CWE14_09620</name>
</gene>
<sequence length="369" mass="40699">MSVQPILEQLVTAVVILDRRGHIQFANAAAESLLAGSSRRLQGAPLESLLRYSSLEFQLLHDAMANQQSLSDSDVVWVLHDGKQMTVELVVSPCTLDNGAGGQLLELRQVDLIRRLNQEQVQQHQLAAAQQLIRGLAHEIKNPLGGIRGAAQLLSLKLREPGLEDYTSLIIKQSDRLRELVDRLLGPNQPGQREETNVHQLIEQVIQVVELDKPEEVKLTKDYDPSLPPIAVVEHQIEQVLLNIVKNAVYAVGSQGEVSVRTRIAHQETIYGKRYRQCLLLAVTDTGPGVPAELKDTLFYPLVSGREGGSGLGLSIAQSLVHQHAGKIEVSSRPGHTEFLIYLPYPQPTDPENGRLETTHVEGMQESNA</sequence>
<proteinExistence type="predicted"/>
<dbReference type="GO" id="GO:0005524">
    <property type="term" value="F:ATP binding"/>
    <property type="evidence" value="ECO:0007669"/>
    <property type="project" value="UniProtKB-KW"/>
</dbReference>
<dbReference type="CDD" id="cd00130">
    <property type="entry name" value="PAS"/>
    <property type="match status" value="1"/>
</dbReference>
<dbReference type="InterPro" id="IPR003594">
    <property type="entry name" value="HATPase_dom"/>
</dbReference>
<dbReference type="Pfam" id="PF02518">
    <property type="entry name" value="HATPase_c"/>
    <property type="match status" value="1"/>
</dbReference>
<keyword evidence="3" id="KW-0597">Phosphoprotein</keyword>
<comment type="function">
    <text evidence="11">Member of the two-component regulatory system NtrB/NtrC, which controls expression of the nitrogen-regulated (ntr) genes in response to nitrogen limitation. Under conditions of nitrogen limitation, NtrB autophosphorylates and transfers the phosphoryl group to NtrC. In the presence of nitrogen, acts as a phosphatase that dephosphorylates and inactivates NtrC.</text>
</comment>
<dbReference type="CDD" id="cd00082">
    <property type="entry name" value="HisKA"/>
    <property type="match status" value="1"/>
</dbReference>
<dbReference type="SMART" id="SM00388">
    <property type="entry name" value="HisKA"/>
    <property type="match status" value="1"/>
</dbReference>
<dbReference type="PROSITE" id="PS50109">
    <property type="entry name" value="HIS_KIN"/>
    <property type="match status" value="1"/>
</dbReference>
<dbReference type="AlphaFoldDB" id="A0A432WFZ4"/>
<dbReference type="InterPro" id="IPR036890">
    <property type="entry name" value="HATPase_C_sf"/>
</dbReference>
<evidence type="ECO:0000256" key="1">
    <source>
        <dbReference type="ARBA" id="ARBA00000085"/>
    </source>
</evidence>
<evidence type="ECO:0000256" key="6">
    <source>
        <dbReference type="ARBA" id="ARBA00022777"/>
    </source>
</evidence>
<dbReference type="SUPFAM" id="SSF55785">
    <property type="entry name" value="PYP-like sensor domain (PAS domain)"/>
    <property type="match status" value="1"/>
</dbReference>
<comment type="caution">
    <text evidence="16">The sequence shown here is derived from an EMBL/GenBank/DDBJ whole genome shotgun (WGS) entry which is preliminary data.</text>
</comment>
<dbReference type="Pfam" id="PF00989">
    <property type="entry name" value="PAS"/>
    <property type="match status" value="1"/>
</dbReference>
<dbReference type="InterPro" id="IPR013767">
    <property type="entry name" value="PAS_fold"/>
</dbReference>
<dbReference type="EMBL" id="PIPO01000004">
    <property type="protein sequence ID" value="RUO32637.1"/>
    <property type="molecule type" value="Genomic_DNA"/>
</dbReference>
<name>A0A432WFZ4_9GAMM</name>
<keyword evidence="8" id="KW-0067">ATP-binding</keyword>
<evidence type="ECO:0000256" key="7">
    <source>
        <dbReference type="ARBA" id="ARBA00022801"/>
    </source>
</evidence>
<dbReference type="Pfam" id="PF00512">
    <property type="entry name" value="HisKA"/>
    <property type="match status" value="1"/>
</dbReference>
<dbReference type="Gene3D" id="1.10.287.130">
    <property type="match status" value="1"/>
</dbReference>
<evidence type="ECO:0000313" key="17">
    <source>
        <dbReference type="Proteomes" id="UP000287823"/>
    </source>
</evidence>
<dbReference type="Gene3D" id="3.30.450.20">
    <property type="entry name" value="PAS domain"/>
    <property type="match status" value="1"/>
</dbReference>
<dbReference type="PRINTS" id="PR00344">
    <property type="entry name" value="BCTRLSENSOR"/>
</dbReference>
<dbReference type="SMART" id="SM00387">
    <property type="entry name" value="HATPase_c"/>
    <property type="match status" value="1"/>
</dbReference>
<evidence type="ECO:0000313" key="16">
    <source>
        <dbReference type="EMBL" id="RUO32637.1"/>
    </source>
</evidence>
<dbReference type="InterPro" id="IPR036097">
    <property type="entry name" value="HisK_dim/P_sf"/>
</dbReference>
<dbReference type="NCBIfam" id="NF008293">
    <property type="entry name" value="PRK11073.1"/>
    <property type="match status" value="1"/>
</dbReference>
<dbReference type="GO" id="GO:0016787">
    <property type="term" value="F:hydrolase activity"/>
    <property type="evidence" value="ECO:0007669"/>
    <property type="project" value="UniProtKB-KW"/>
</dbReference>
<feature type="domain" description="Histidine kinase" evidence="15">
    <location>
        <begin position="135"/>
        <end position="347"/>
    </location>
</feature>
<dbReference type="InterPro" id="IPR003661">
    <property type="entry name" value="HisK_dim/P_dom"/>
</dbReference>
<evidence type="ECO:0000256" key="10">
    <source>
        <dbReference type="ARBA" id="ARBA00023231"/>
    </source>
</evidence>
<dbReference type="SUPFAM" id="SSF55874">
    <property type="entry name" value="ATPase domain of HSP90 chaperone/DNA topoisomerase II/histidine kinase"/>
    <property type="match status" value="1"/>
</dbReference>
<evidence type="ECO:0000256" key="4">
    <source>
        <dbReference type="ARBA" id="ARBA00022679"/>
    </source>
</evidence>
<dbReference type="GO" id="GO:0000155">
    <property type="term" value="F:phosphorelay sensor kinase activity"/>
    <property type="evidence" value="ECO:0007669"/>
    <property type="project" value="InterPro"/>
</dbReference>
<dbReference type="InterPro" id="IPR005467">
    <property type="entry name" value="His_kinase_dom"/>
</dbReference>
<keyword evidence="6" id="KW-0418">Kinase</keyword>
<evidence type="ECO:0000259" key="15">
    <source>
        <dbReference type="PROSITE" id="PS50109"/>
    </source>
</evidence>
<keyword evidence="4" id="KW-0808">Transferase</keyword>
<evidence type="ECO:0000256" key="13">
    <source>
        <dbReference type="ARBA" id="ARBA00042313"/>
    </source>
</evidence>
<evidence type="ECO:0000256" key="2">
    <source>
        <dbReference type="ARBA" id="ARBA00012438"/>
    </source>
</evidence>
<accession>A0A432WFZ4</accession>
<dbReference type="SUPFAM" id="SSF47384">
    <property type="entry name" value="Homodimeric domain of signal transducing histidine kinase"/>
    <property type="match status" value="1"/>
</dbReference>
<keyword evidence="17" id="KW-1185">Reference proteome</keyword>
<organism evidence="16 17">
    <name type="scientific">Aliidiomarina soli</name>
    <dbReference type="NCBI Taxonomy" id="1928574"/>
    <lineage>
        <taxon>Bacteria</taxon>
        <taxon>Pseudomonadati</taxon>
        <taxon>Pseudomonadota</taxon>
        <taxon>Gammaproteobacteria</taxon>
        <taxon>Alteromonadales</taxon>
        <taxon>Idiomarinaceae</taxon>
        <taxon>Aliidiomarina</taxon>
    </lineage>
</organism>
<dbReference type="InterPro" id="IPR004358">
    <property type="entry name" value="Sig_transdc_His_kin-like_C"/>
</dbReference>